<organism evidence="1 2">
    <name type="scientific">Acyrthosiphon pisum</name>
    <name type="common">Pea aphid</name>
    <dbReference type="NCBI Taxonomy" id="7029"/>
    <lineage>
        <taxon>Eukaryota</taxon>
        <taxon>Metazoa</taxon>
        <taxon>Ecdysozoa</taxon>
        <taxon>Arthropoda</taxon>
        <taxon>Hexapoda</taxon>
        <taxon>Insecta</taxon>
        <taxon>Pterygota</taxon>
        <taxon>Neoptera</taxon>
        <taxon>Paraneoptera</taxon>
        <taxon>Hemiptera</taxon>
        <taxon>Sternorrhyncha</taxon>
        <taxon>Aphidomorpha</taxon>
        <taxon>Aphidoidea</taxon>
        <taxon>Aphididae</taxon>
        <taxon>Macrosiphini</taxon>
        <taxon>Acyrthosiphon</taxon>
    </lineage>
</organism>
<reference evidence="2" key="1">
    <citation type="submission" date="2010-06" db="EMBL/GenBank/DDBJ databases">
        <authorList>
            <person name="Jiang H."/>
            <person name="Abraham K."/>
            <person name="Ali S."/>
            <person name="Alsbrooks S.L."/>
            <person name="Anim B.N."/>
            <person name="Anosike U.S."/>
            <person name="Attaway T."/>
            <person name="Bandaranaike D.P."/>
            <person name="Battles P.K."/>
            <person name="Bell S.N."/>
            <person name="Bell A.V."/>
            <person name="Beltran B."/>
            <person name="Bickham C."/>
            <person name="Bustamante Y."/>
            <person name="Caleb T."/>
            <person name="Canada A."/>
            <person name="Cardenas V."/>
            <person name="Carter K."/>
            <person name="Chacko J."/>
            <person name="Chandrabose M.N."/>
            <person name="Chavez D."/>
            <person name="Chavez A."/>
            <person name="Chen L."/>
            <person name="Chu H.-S."/>
            <person name="Claassen K.J."/>
            <person name="Cockrell R."/>
            <person name="Collins M."/>
            <person name="Cooper J.A."/>
            <person name="Cree A."/>
            <person name="Curry S.M."/>
            <person name="Da Y."/>
            <person name="Dao M.D."/>
            <person name="Das B."/>
            <person name="Davila M.-L."/>
            <person name="Davy-Carroll L."/>
            <person name="Denson S."/>
            <person name="Dinh H."/>
            <person name="Ebong V.E."/>
            <person name="Edwards J.R."/>
            <person name="Egan A."/>
            <person name="El-Daye J."/>
            <person name="Escobedo L."/>
            <person name="Fernandez S."/>
            <person name="Fernando P.R."/>
            <person name="Flagg N."/>
            <person name="Forbes L.D."/>
            <person name="Fowler R.G."/>
            <person name="Fu Q."/>
            <person name="Gabisi R.A."/>
            <person name="Ganer J."/>
            <person name="Garbino Pronczuk A."/>
            <person name="Garcia R.M."/>
            <person name="Garner T."/>
            <person name="Garrett T.E."/>
            <person name="Gonzalez D.A."/>
            <person name="Hamid H."/>
            <person name="Hawkins E.S."/>
            <person name="Hirani K."/>
            <person name="Hogues M.E."/>
            <person name="Hollins B."/>
            <person name="Hsiao C.-H."/>
            <person name="Jabil R."/>
            <person name="James M.L."/>
            <person name="Jhangiani S.N."/>
            <person name="Johnson B."/>
            <person name="Johnson Q."/>
            <person name="Joshi V."/>
            <person name="Kalu J.B."/>
            <person name="Kam C."/>
            <person name="Kashfia A."/>
            <person name="Keebler J."/>
            <person name="Kisamo H."/>
            <person name="Kovar C.L."/>
            <person name="Lago L.A."/>
            <person name="Lai C.-Y."/>
            <person name="Laidlaw J."/>
            <person name="Lara F."/>
            <person name="Le T.-K."/>
            <person name="Lee S.L."/>
            <person name="Legall F.H."/>
            <person name="Lemon S.J."/>
            <person name="Lewis L.R."/>
            <person name="Li B."/>
            <person name="Liu Y."/>
            <person name="Liu Y.-S."/>
            <person name="Lopez J."/>
            <person name="Lozado R.J."/>
            <person name="Lu J."/>
            <person name="Madu R.C."/>
            <person name="Maheshwari M."/>
            <person name="Maheshwari R."/>
            <person name="Malloy K."/>
            <person name="Martinez E."/>
            <person name="Mathew T."/>
            <person name="Mercado I.C."/>
            <person name="Mercado C."/>
            <person name="Meyer B."/>
            <person name="Montgomery K."/>
            <person name="Morgan M.B."/>
            <person name="Munidasa M."/>
            <person name="Nazareth L.V."/>
            <person name="Nelson J."/>
            <person name="Ng B.M."/>
            <person name="Nguyen N.B."/>
            <person name="Nguyen P.Q."/>
            <person name="Nguyen T."/>
            <person name="Obregon M."/>
            <person name="Okwuonu G.O."/>
            <person name="Onwere C.G."/>
            <person name="Orozco G."/>
            <person name="Parra A."/>
            <person name="Patel S."/>
            <person name="Patil S."/>
            <person name="Perez A."/>
            <person name="Perez Y."/>
            <person name="Pham C."/>
            <person name="Primus E.L."/>
            <person name="Pu L.-L."/>
            <person name="Puazo M."/>
            <person name="Qin X."/>
            <person name="Quiroz J.B."/>
            <person name="Reese J."/>
            <person name="Richards S."/>
            <person name="Rives C.M."/>
            <person name="Robberts R."/>
            <person name="Ruiz S.J."/>
            <person name="Ruiz M.J."/>
            <person name="Santibanez J."/>
            <person name="Schneider B.W."/>
            <person name="Sisson I."/>
            <person name="Smith M."/>
            <person name="Sodergren E."/>
            <person name="Song X.-Z."/>
            <person name="Song B.B."/>
            <person name="Summersgill H."/>
            <person name="Thelus R."/>
            <person name="Thornton R.D."/>
            <person name="Trejos Z.Y."/>
            <person name="Usmani K."/>
            <person name="Vattathil S."/>
            <person name="Villasana D."/>
            <person name="Walker D.L."/>
            <person name="Wang S."/>
            <person name="Wang K."/>
            <person name="White C.S."/>
            <person name="Williams A.C."/>
            <person name="Williamson J."/>
            <person name="Wilson K."/>
            <person name="Woghiren I.O."/>
            <person name="Woodworth J.R."/>
            <person name="Worley K.C."/>
            <person name="Wright R.A."/>
            <person name="Wu W."/>
            <person name="Young L."/>
            <person name="Zhang L."/>
            <person name="Zhang J."/>
            <person name="Zhu Y."/>
            <person name="Muzny D.M."/>
            <person name="Weinstock G."/>
            <person name="Gibbs R.A."/>
        </authorList>
    </citation>
    <scope>NUCLEOTIDE SEQUENCE [LARGE SCALE GENOMIC DNA]</scope>
    <source>
        <strain evidence="2">LSR1</strain>
    </source>
</reference>
<dbReference type="AlphaFoldDB" id="A0A8R2H8Q2"/>
<sequence>MRHILNYSSLIMTHFLNADIAEPLDVKNFTVFMKLSRLTTKLKTLIISELIDDDFMLKNDDDLILLKYETEQNICDTYKSKLKYFRTNSDESEIYMINEHFAYFLFEYVRMLSKLKNENVPLEKNIKLLLKVVEDEILAKNFHVFSDILPQTKKLFILQKITNCFAKPEFNLQSCEFLKSKNKDYKLDMCAVTYFTLQNICEQLENGKMNQSSQILSKFNVENIISLIDSFDLIFEKTFEESTQLITFKRYKNIIEVPSEKIKKYLKVLELLSISLRSHQKQIHNSPFSLVLLSILSEFVIATNLDNSAIMKLITIIIDFLKICRLPTHFLAVSFAFNIYQKLKYNDELRYKSIDLFKSISNRLNKDSLQNKKIIEDLEKCINVDDNWVDKAIIISCFLGDIPETCLTTNTFLNEFHYAQNEFVILSSKYICSEKHLLVYPYAVSLNFSIVNKNEDCLFNNLAILDDYITILFNEDVKVRLEDKKFLLNIICEHYEVVAHCLPNEFLLKCWEYVLNPINMDDKISKVLLNLCSSNDLIKFISILKIETIKIIEGKESDINQDYYEYIQELWSFLLNVPFINQKKKIRKDNINHLCFVLNRTYLFNTKKIQTEQGLILLLKLVCSLLQISWINKTTMINCSLRIMTFVEKSTSKAAQLLKEASELLIVLYKCPNNSIKPYLGIFSITFANFLKKCLSSVCPMSKNSSLDKNYYIPFHKLEKCSRLFKQNKSDFEYICCYIIEDIIKLVLETDSVGVIKRHFFNIIFNLMDICSLEEMKKLMYNIQGSSLMVLKNAYDEYRLNVRFTGRL</sequence>
<reference evidence="1" key="2">
    <citation type="submission" date="2022-06" db="UniProtKB">
        <authorList>
            <consortium name="EnsemblMetazoa"/>
        </authorList>
    </citation>
    <scope>IDENTIFICATION</scope>
</reference>
<dbReference type="EnsemblMetazoa" id="XM_016805792.2">
    <property type="protein sequence ID" value="XP_016661281.1"/>
    <property type="gene ID" value="LOC103309871"/>
</dbReference>
<accession>A0A8R2H8Q2</accession>
<evidence type="ECO:0000313" key="1">
    <source>
        <dbReference type="EnsemblMetazoa" id="XP_016661281.1"/>
    </source>
</evidence>
<dbReference type="OrthoDB" id="6603406at2759"/>
<evidence type="ECO:0000313" key="2">
    <source>
        <dbReference type="Proteomes" id="UP000007819"/>
    </source>
</evidence>
<keyword evidence="2" id="KW-1185">Reference proteome</keyword>
<dbReference type="Proteomes" id="UP000007819">
    <property type="component" value="Chromosome A2"/>
</dbReference>
<evidence type="ECO:0008006" key="3">
    <source>
        <dbReference type="Google" id="ProtNLM"/>
    </source>
</evidence>
<dbReference type="GeneID" id="103309871"/>
<proteinExistence type="predicted"/>
<dbReference type="RefSeq" id="XP_016661281.1">
    <property type="nucleotide sequence ID" value="XM_016805792.2"/>
</dbReference>
<protein>
    <recommendedName>
        <fullName evidence="3">Nucleolar 27S pre-rRNA processing Urb2/Npa2 C-terminal domain-containing protein</fullName>
    </recommendedName>
</protein>
<name>A0A8R2H8Q2_ACYPI</name>
<dbReference type="KEGG" id="api:103309871"/>